<evidence type="ECO:0000256" key="1">
    <source>
        <dbReference type="SAM" id="MobiDB-lite"/>
    </source>
</evidence>
<evidence type="ECO:0000313" key="4">
    <source>
        <dbReference type="Proteomes" id="UP000006968"/>
    </source>
</evidence>
<feature type="compositionally biased region" description="Acidic residues" evidence="1">
    <location>
        <begin position="239"/>
        <end position="263"/>
    </location>
</feature>
<reference evidence="3 4" key="1">
    <citation type="journal article" date="2013" name="BMC Genomics">
        <title>High quality de novo sequencing and assembly of the Saccharomyces arboricolus genome.</title>
        <authorList>
            <person name="Liti G."/>
            <person name="Nguyen Ba A.N."/>
            <person name="Blythe M."/>
            <person name="Mueller C.A."/>
            <person name="Bergstroem A."/>
            <person name="Cubillos F.A."/>
            <person name="Dafhnis-Calas F."/>
            <person name="Khoshraftar S."/>
            <person name="Malla S."/>
            <person name="Mehta N."/>
            <person name="Siow C.C."/>
            <person name="Warringer J."/>
            <person name="Moses A.M."/>
            <person name="Louis E.J."/>
            <person name="Nieduszynski C.A."/>
        </authorList>
    </citation>
    <scope>NUCLEOTIDE SEQUENCE [LARGE SCALE GENOMIC DNA]</scope>
    <source>
        <strain evidence="4">H-6 / AS 2.3317 / CBS 10644</strain>
    </source>
</reference>
<dbReference type="SUPFAM" id="SSF49879">
    <property type="entry name" value="SMAD/FHA domain"/>
    <property type="match status" value="1"/>
</dbReference>
<dbReference type="Pfam" id="PF00498">
    <property type="entry name" value="FHA"/>
    <property type="match status" value="1"/>
</dbReference>
<keyword evidence="4" id="KW-1185">Reference proteome</keyword>
<name>J8Q844_SACAR</name>
<dbReference type="HOGENOM" id="CLU_869200_0_0_1"/>
<dbReference type="InterPro" id="IPR008984">
    <property type="entry name" value="SMAD_FHA_dom_sf"/>
</dbReference>
<protein>
    <submittedName>
        <fullName evidence="3">YGL081W</fullName>
    </submittedName>
</protein>
<dbReference type="PROSITE" id="PS50006">
    <property type="entry name" value="FHA_DOMAIN"/>
    <property type="match status" value="1"/>
</dbReference>
<comment type="caution">
    <text evidence="3">The sequence shown here is derived from an EMBL/GenBank/DDBJ whole genome shotgun (WGS) entry which is preliminary data.</text>
</comment>
<proteinExistence type="predicted"/>
<gene>
    <name evidence="3" type="ORF">SU7_1141</name>
</gene>
<dbReference type="InterPro" id="IPR000253">
    <property type="entry name" value="FHA_dom"/>
</dbReference>
<feature type="region of interest" description="Disordered" evidence="1">
    <location>
        <begin position="238"/>
        <end position="263"/>
    </location>
</feature>
<evidence type="ECO:0000313" key="3">
    <source>
        <dbReference type="EMBL" id="EJS43749.1"/>
    </source>
</evidence>
<dbReference type="AlphaFoldDB" id="J8Q844"/>
<dbReference type="Gene3D" id="2.60.200.20">
    <property type="match status" value="1"/>
</dbReference>
<sequence length="320" mass="36428">MGDIRSFVFAVEDTETTQGLYKIIGRSSSYDQKRLCGPNNLYFDEPELSKKHAILCIKTPRPKICGVSPIGQLRIYIRDLSSKSGIVNLESDGPNDEIDLKSGDTFGLIAVANHPLHHNHNLAAKLILRIKLEYFDEEKGLLKCTIVNVTSQINGSSLSSSVYSPTLTDNSDSSWYGLSDCSMHIGNAEECHETKTIMTRGGRFSILSLRKKDNKSYQKADINNLEEHLETTSLREEIDTCTDTDTTEEEEEEEEEKEEKEEQDIELEIIRIKRIRRRPKTKETLTSFSRNKRMTTPPQQSNSMWILLIIILVIDRLLSN</sequence>
<evidence type="ECO:0000259" key="2">
    <source>
        <dbReference type="PROSITE" id="PS50006"/>
    </source>
</evidence>
<dbReference type="Proteomes" id="UP000006968">
    <property type="component" value="Chromosome VII"/>
</dbReference>
<dbReference type="OrthoDB" id="4068945at2759"/>
<accession>J8Q844</accession>
<dbReference type="EMBL" id="ALIE01000082">
    <property type="protein sequence ID" value="EJS43749.1"/>
    <property type="molecule type" value="Genomic_DNA"/>
</dbReference>
<feature type="domain" description="FHA" evidence="2">
    <location>
        <begin position="22"/>
        <end position="88"/>
    </location>
</feature>
<organism evidence="3 4">
    <name type="scientific">Saccharomyces arboricola (strain H-6 / AS 2.3317 / CBS 10644)</name>
    <name type="common">Yeast</name>
    <dbReference type="NCBI Taxonomy" id="1160507"/>
    <lineage>
        <taxon>Eukaryota</taxon>
        <taxon>Fungi</taxon>
        <taxon>Dikarya</taxon>
        <taxon>Ascomycota</taxon>
        <taxon>Saccharomycotina</taxon>
        <taxon>Saccharomycetes</taxon>
        <taxon>Saccharomycetales</taxon>
        <taxon>Saccharomycetaceae</taxon>
        <taxon>Saccharomyces</taxon>
    </lineage>
</organism>